<dbReference type="EMBL" id="CP019343">
    <property type="protein sequence ID" value="ARN73958.1"/>
    <property type="molecule type" value="Genomic_DNA"/>
</dbReference>
<dbReference type="OrthoDB" id="9989681at2"/>
<gene>
    <name evidence="3" type="ORF">BST96_07405</name>
</gene>
<keyword evidence="4" id="KW-1185">Reference proteome</keyword>
<protein>
    <submittedName>
        <fullName evidence="3">Uncharacterized protein</fullName>
    </submittedName>
</protein>
<organism evidence="3 4">
    <name type="scientific">Oceanicoccus sagamiensis</name>
    <dbReference type="NCBI Taxonomy" id="716816"/>
    <lineage>
        <taxon>Bacteria</taxon>
        <taxon>Pseudomonadati</taxon>
        <taxon>Pseudomonadota</taxon>
        <taxon>Gammaproteobacteria</taxon>
        <taxon>Cellvibrionales</taxon>
        <taxon>Spongiibacteraceae</taxon>
        <taxon>Oceanicoccus</taxon>
    </lineage>
</organism>
<accession>A0A1X9N7A8</accession>
<evidence type="ECO:0000313" key="3">
    <source>
        <dbReference type="EMBL" id="ARN73958.1"/>
    </source>
</evidence>
<evidence type="ECO:0000256" key="2">
    <source>
        <dbReference type="SAM" id="Phobius"/>
    </source>
</evidence>
<feature type="compositionally biased region" description="Polar residues" evidence="1">
    <location>
        <begin position="135"/>
        <end position="149"/>
    </location>
</feature>
<feature type="region of interest" description="Disordered" evidence="1">
    <location>
        <begin position="130"/>
        <end position="149"/>
    </location>
</feature>
<dbReference type="KEGG" id="osg:BST96_07405"/>
<reference evidence="3 4" key="1">
    <citation type="submission" date="2016-11" db="EMBL/GenBank/DDBJ databases">
        <title>Trade-off between light-utilization and light-protection in marine flavobacteria.</title>
        <authorList>
            <person name="Kumagai Y."/>
        </authorList>
    </citation>
    <scope>NUCLEOTIDE SEQUENCE [LARGE SCALE GENOMIC DNA]</scope>
    <source>
        <strain evidence="3 4">NBRC 107125</strain>
    </source>
</reference>
<feature type="transmembrane region" description="Helical" evidence="2">
    <location>
        <begin position="16"/>
        <end position="34"/>
    </location>
</feature>
<evidence type="ECO:0000256" key="1">
    <source>
        <dbReference type="SAM" id="MobiDB-lite"/>
    </source>
</evidence>
<dbReference type="AlphaFoldDB" id="A0A1X9N7A8"/>
<name>A0A1X9N7A8_9GAMM</name>
<dbReference type="STRING" id="716816.BST96_07405"/>
<dbReference type="RefSeq" id="WP_085758086.1">
    <property type="nucleotide sequence ID" value="NZ_CP019343.1"/>
</dbReference>
<evidence type="ECO:0000313" key="4">
    <source>
        <dbReference type="Proteomes" id="UP000193450"/>
    </source>
</evidence>
<sequence>MNENGLVNKLNEYKEFISILIFFAGGLFWIYGFFATKSQVETMREGTHVQVSKLNCVLEQNVKMLRGKMEFQYFTDLLEENKQEIREVRRFIRNARQDQQDVHDNEEQLLELEEQRSELKTEREKFKRTMEQALDSLTTDGCNKTSDRR</sequence>
<keyword evidence="2" id="KW-1133">Transmembrane helix</keyword>
<keyword evidence="2" id="KW-0812">Transmembrane</keyword>
<dbReference type="Proteomes" id="UP000193450">
    <property type="component" value="Chromosome"/>
</dbReference>
<proteinExistence type="predicted"/>
<keyword evidence="2" id="KW-0472">Membrane</keyword>